<feature type="region of interest" description="Disordered" evidence="1">
    <location>
        <begin position="64"/>
        <end position="91"/>
    </location>
</feature>
<sequence length="227" mass="25247">MASKINLAIQRRVMPTLKAAITPAARLDTQQSRLLSTTAALNKRLAPSEYRFSLSRALEERKTLTKPKPSAFTWPRRASGKETPRSSLLNRTHPLRRVKAPSPSVNEANKAEPMQSAIIPASPRKMSTLKNKIFSGYDGTLKMAKKVNVVPLMRKVAGLTSLASFGIYGAMGQYQAMLEAEAKKKRIAEEDEAWRRCKQELWEQGHSMSPGSGILSDGSYPFALFYH</sequence>
<evidence type="ECO:0000313" key="3">
    <source>
        <dbReference type="Proteomes" id="UP001244207"/>
    </source>
</evidence>
<dbReference type="GeneID" id="85391903"/>
<accession>A0AAD8UTI7</accession>
<organism evidence="2 3">
    <name type="scientific">Glomerella acutata</name>
    <name type="common">Colletotrichum acutatum</name>
    <dbReference type="NCBI Taxonomy" id="27357"/>
    <lineage>
        <taxon>Eukaryota</taxon>
        <taxon>Fungi</taxon>
        <taxon>Dikarya</taxon>
        <taxon>Ascomycota</taxon>
        <taxon>Pezizomycotina</taxon>
        <taxon>Sordariomycetes</taxon>
        <taxon>Hypocreomycetidae</taxon>
        <taxon>Glomerellales</taxon>
        <taxon>Glomerellaceae</taxon>
        <taxon>Colletotrichum</taxon>
        <taxon>Colletotrichum acutatum species complex</taxon>
    </lineage>
</organism>
<evidence type="ECO:0000313" key="2">
    <source>
        <dbReference type="EMBL" id="KAK1726055.1"/>
    </source>
</evidence>
<dbReference type="RefSeq" id="XP_060366110.1">
    <property type="nucleotide sequence ID" value="XM_060508004.1"/>
</dbReference>
<evidence type="ECO:0000256" key="1">
    <source>
        <dbReference type="SAM" id="MobiDB-lite"/>
    </source>
</evidence>
<dbReference type="AlphaFoldDB" id="A0AAD8UTI7"/>
<protein>
    <submittedName>
        <fullName evidence="2">Uncharacterized protein</fullName>
    </submittedName>
</protein>
<gene>
    <name evidence="2" type="ORF">BDZ83DRAFT_617043</name>
</gene>
<reference evidence="2" key="1">
    <citation type="submission" date="2021-12" db="EMBL/GenBank/DDBJ databases">
        <title>Comparative genomics, transcriptomics and evolutionary studies reveal genomic signatures of adaptation to plant cell wall in hemibiotrophic fungi.</title>
        <authorList>
            <consortium name="DOE Joint Genome Institute"/>
            <person name="Baroncelli R."/>
            <person name="Diaz J.F."/>
            <person name="Benocci T."/>
            <person name="Peng M."/>
            <person name="Battaglia E."/>
            <person name="Haridas S."/>
            <person name="Andreopoulos W."/>
            <person name="Labutti K."/>
            <person name="Pangilinan J."/>
            <person name="Floch G.L."/>
            <person name="Makela M.R."/>
            <person name="Henrissat B."/>
            <person name="Grigoriev I.V."/>
            <person name="Crouch J.A."/>
            <person name="De Vries R.P."/>
            <person name="Sukno S.A."/>
            <person name="Thon M.R."/>
        </authorList>
    </citation>
    <scope>NUCLEOTIDE SEQUENCE</scope>
    <source>
        <strain evidence="2">CBS 112980</strain>
    </source>
</reference>
<comment type="caution">
    <text evidence="2">The sequence shown here is derived from an EMBL/GenBank/DDBJ whole genome shotgun (WGS) entry which is preliminary data.</text>
</comment>
<dbReference type="Proteomes" id="UP001244207">
    <property type="component" value="Unassembled WGS sequence"/>
</dbReference>
<dbReference type="EMBL" id="JAHMHS010000035">
    <property type="protein sequence ID" value="KAK1726055.1"/>
    <property type="molecule type" value="Genomic_DNA"/>
</dbReference>
<proteinExistence type="predicted"/>
<keyword evidence="3" id="KW-1185">Reference proteome</keyword>
<name>A0AAD8UTI7_GLOAC</name>